<keyword evidence="4" id="KW-1133">Transmembrane helix</keyword>
<reference evidence="6 7" key="1">
    <citation type="journal article" date="2019" name="Nat. Plants">
        <title>Stout camphor tree genome fills gaps in understanding of flowering plant genome evolution.</title>
        <authorList>
            <person name="Chaw S.M."/>
            <person name="Liu Y.C."/>
            <person name="Wu Y.W."/>
            <person name="Wang H.Y."/>
            <person name="Lin C.I."/>
            <person name="Wu C.S."/>
            <person name="Ke H.M."/>
            <person name="Chang L.Y."/>
            <person name="Hsu C.Y."/>
            <person name="Yang H.T."/>
            <person name="Sudianto E."/>
            <person name="Hsu M.H."/>
            <person name="Wu K.P."/>
            <person name="Wang L.N."/>
            <person name="Leebens-Mack J.H."/>
            <person name="Tsai I.J."/>
        </authorList>
    </citation>
    <scope>NUCLEOTIDE SEQUENCE [LARGE SCALE GENOMIC DNA]</scope>
    <source>
        <strain evidence="7">cv. Chaw 1501</strain>
        <tissue evidence="6">Young leaves</tissue>
    </source>
</reference>
<gene>
    <name evidence="6" type="ORF">CKAN_01486800</name>
</gene>
<keyword evidence="4" id="KW-0812">Transmembrane</keyword>
<evidence type="ECO:0000313" key="6">
    <source>
        <dbReference type="EMBL" id="RWR85987.1"/>
    </source>
</evidence>
<dbReference type="InterPro" id="IPR004095">
    <property type="entry name" value="TGS"/>
</dbReference>
<accession>A0A3S3NEE9</accession>
<dbReference type="PROSITE" id="PS51880">
    <property type="entry name" value="TGS"/>
    <property type="match status" value="1"/>
</dbReference>
<dbReference type="InterPro" id="IPR012676">
    <property type="entry name" value="TGS-like"/>
</dbReference>
<dbReference type="SUPFAM" id="SSF81271">
    <property type="entry name" value="TGS-like"/>
    <property type="match status" value="1"/>
</dbReference>
<protein>
    <recommendedName>
        <fullName evidence="3">Obg-like ATPase homolog</fullName>
    </recommendedName>
</protein>
<dbReference type="EMBL" id="QPKB01000005">
    <property type="protein sequence ID" value="RWR85987.1"/>
    <property type="molecule type" value="Genomic_DNA"/>
</dbReference>
<dbReference type="PIRSF" id="PIRSF006641">
    <property type="entry name" value="CHP00092"/>
    <property type="match status" value="1"/>
</dbReference>
<evidence type="ECO:0000256" key="2">
    <source>
        <dbReference type="ARBA" id="ARBA00022840"/>
    </source>
</evidence>
<evidence type="ECO:0000256" key="3">
    <source>
        <dbReference type="ARBA" id="ARBA00068719"/>
    </source>
</evidence>
<dbReference type="GO" id="GO:0005737">
    <property type="term" value="C:cytoplasm"/>
    <property type="evidence" value="ECO:0007669"/>
    <property type="project" value="TreeGrafter"/>
</dbReference>
<dbReference type="GO" id="GO:0016887">
    <property type="term" value="F:ATP hydrolysis activity"/>
    <property type="evidence" value="ECO:0007669"/>
    <property type="project" value="InterPro"/>
</dbReference>
<feature type="domain" description="TGS" evidence="5">
    <location>
        <begin position="312"/>
        <end position="394"/>
    </location>
</feature>
<dbReference type="InterPro" id="IPR012675">
    <property type="entry name" value="Beta-grasp_dom_sf"/>
</dbReference>
<keyword evidence="7" id="KW-1185">Reference proteome</keyword>
<name>A0A3S3NEE9_9MAGN</name>
<dbReference type="GO" id="GO:0005524">
    <property type="term" value="F:ATP binding"/>
    <property type="evidence" value="ECO:0007669"/>
    <property type="project" value="UniProtKB-KW"/>
</dbReference>
<feature type="transmembrane region" description="Helical" evidence="4">
    <location>
        <begin position="12"/>
        <end position="32"/>
    </location>
</feature>
<organism evidence="6 7">
    <name type="scientific">Cinnamomum micranthum f. kanehirae</name>
    <dbReference type="NCBI Taxonomy" id="337451"/>
    <lineage>
        <taxon>Eukaryota</taxon>
        <taxon>Viridiplantae</taxon>
        <taxon>Streptophyta</taxon>
        <taxon>Embryophyta</taxon>
        <taxon>Tracheophyta</taxon>
        <taxon>Spermatophyta</taxon>
        <taxon>Magnoliopsida</taxon>
        <taxon>Magnoliidae</taxon>
        <taxon>Laurales</taxon>
        <taxon>Lauraceae</taxon>
        <taxon>Cinnamomum</taxon>
    </lineage>
</organism>
<dbReference type="Gene3D" id="1.10.150.300">
    <property type="entry name" value="TGS-like domain"/>
    <property type="match status" value="1"/>
</dbReference>
<dbReference type="InterPro" id="IPR013029">
    <property type="entry name" value="YchF_C"/>
</dbReference>
<dbReference type="InterPro" id="IPR023192">
    <property type="entry name" value="TGS-like_dom_sf"/>
</dbReference>
<dbReference type="FunFam" id="1.10.150.300:FF:000001">
    <property type="entry name" value="Ribosome-binding ATPase YchF"/>
    <property type="match status" value="1"/>
</dbReference>
<dbReference type="Pfam" id="PF06071">
    <property type="entry name" value="YchF-GTPase_C"/>
    <property type="match status" value="1"/>
</dbReference>
<dbReference type="PANTHER" id="PTHR23305:SF11">
    <property type="entry name" value="OBG-LIKE ATPASE 1"/>
    <property type="match status" value="1"/>
</dbReference>
<evidence type="ECO:0000313" key="7">
    <source>
        <dbReference type="Proteomes" id="UP000283530"/>
    </source>
</evidence>
<dbReference type="PANTHER" id="PTHR23305">
    <property type="entry name" value="OBG GTPASE FAMILY"/>
    <property type="match status" value="1"/>
</dbReference>
<dbReference type="SUPFAM" id="SSF52540">
    <property type="entry name" value="P-loop containing nucleoside triphosphate hydrolases"/>
    <property type="match status" value="1"/>
</dbReference>
<proteinExistence type="predicted"/>
<comment type="caution">
    <text evidence="6">The sequence shown here is derived from an EMBL/GenBank/DDBJ whole genome shotgun (WGS) entry which is preliminary data.</text>
</comment>
<evidence type="ECO:0000256" key="4">
    <source>
        <dbReference type="SAM" id="Phobius"/>
    </source>
</evidence>
<keyword evidence="2" id="KW-0067">ATP-binding</keyword>
<sequence length="409" mass="46975">MDAPAERAKYRRFFSHFTFGLVGFSSFGTLFLDEAFQKQAIPEEHFPFCDLACIQKKTGTRLDIHDERYEWLCKYYKPKREVSAFLKIMNPQYLDRGLHQGYMLDEKQLRRLQAVDAIFIVLSPEPTEGINIPSDKYDMDFGDPNVSDSADFVEDLKSIRNELRFKDLEFMRRKVEDLEGSIQISSDKQLKIIHECCKKVKAWLEEGKDVRFGHWEDTDGQILSTFHLLTDKPVVYLVNVSKDDYQKEANEFLPNIHAWVQEHGGEPIILFNAVLEYQLATMSKFEAAEYCEENKLVSAIPKIIKAGFSVLNSIYFYTAYPDEVQSWLIRQTTAPQAAGAIHPDFEEGFVHAEVIKYEDLIELGTVAAVKDAGKCRVEGKTYVVQDGDIIFFKLNVSVEGRSEAIVPLE</sequence>
<evidence type="ECO:0000259" key="5">
    <source>
        <dbReference type="PROSITE" id="PS51880"/>
    </source>
</evidence>
<dbReference type="Proteomes" id="UP000283530">
    <property type="component" value="Unassembled WGS sequence"/>
</dbReference>
<dbReference type="AlphaFoldDB" id="A0A3S3NEE9"/>
<dbReference type="FunFam" id="3.10.20.30:FF:000001">
    <property type="entry name" value="Ribosome-binding ATPase YchF"/>
    <property type="match status" value="1"/>
</dbReference>
<dbReference type="InterPro" id="IPR004396">
    <property type="entry name" value="ATPase_YchF/OLA1"/>
</dbReference>
<dbReference type="OrthoDB" id="424823at2759"/>
<dbReference type="Gene3D" id="3.40.50.300">
    <property type="entry name" value="P-loop containing nucleotide triphosphate hydrolases"/>
    <property type="match status" value="1"/>
</dbReference>
<dbReference type="InterPro" id="IPR027417">
    <property type="entry name" value="P-loop_NTPase"/>
</dbReference>
<evidence type="ECO:0000256" key="1">
    <source>
        <dbReference type="ARBA" id="ARBA00022741"/>
    </source>
</evidence>
<dbReference type="STRING" id="337451.A0A3S3NEE9"/>
<dbReference type="Gene3D" id="3.10.20.30">
    <property type="match status" value="1"/>
</dbReference>
<keyword evidence="1" id="KW-0547">Nucleotide-binding</keyword>
<dbReference type="GO" id="GO:0005525">
    <property type="term" value="F:GTP binding"/>
    <property type="evidence" value="ECO:0007669"/>
    <property type="project" value="InterPro"/>
</dbReference>
<keyword evidence="4" id="KW-0472">Membrane</keyword>